<dbReference type="InterPro" id="IPR006156">
    <property type="entry name" value="Dihydroneopterin_aldolase"/>
</dbReference>
<evidence type="ECO:0000256" key="3">
    <source>
        <dbReference type="ARBA" id="ARBA00005708"/>
    </source>
</evidence>
<comment type="catalytic activity">
    <reaction evidence="1">
        <text>7,8-dihydroneopterin = 6-hydroxymethyl-7,8-dihydropterin + glycolaldehyde</text>
        <dbReference type="Rhea" id="RHEA:10540"/>
        <dbReference type="ChEBI" id="CHEBI:17001"/>
        <dbReference type="ChEBI" id="CHEBI:17071"/>
        <dbReference type="ChEBI" id="CHEBI:44841"/>
        <dbReference type="EC" id="4.1.2.25"/>
    </reaction>
</comment>
<dbReference type="OrthoDB" id="5425486at2759"/>
<dbReference type="GO" id="GO:0046656">
    <property type="term" value="P:folic acid biosynthetic process"/>
    <property type="evidence" value="ECO:0007669"/>
    <property type="project" value="UniProtKB-KW"/>
</dbReference>
<dbReference type="EC" id="4.1.2.25" evidence="4"/>
<accession>A0A1Q5QBD4</accession>
<dbReference type="STRING" id="1441469.A0A1Q5QBD4"/>
<organism evidence="10 11">
    <name type="scientific">Talaromyces atroroseus</name>
    <dbReference type="NCBI Taxonomy" id="1441469"/>
    <lineage>
        <taxon>Eukaryota</taxon>
        <taxon>Fungi</taxon>
        <taxon>Dikarya</taxon>
        <taxon>Ascomycota</taxon>
        <taxon>Pezizomycotina</taxon>
        <taxon>Eurotiomycetes</taxon>
        <taxon>Eurotiomycetidae</taxon>
        <taxon>Eurotiales</taxon>
        <taxon>Trichocomaceae</taxon>
        <taxon>Talaromyces</taxon>
        <taxon>Talaromyces sect. Trachyspermi</taxon>
    </lineage>
</organism>
<protein>
    <recommendedName>
        <fullName evidence="4">dihydroneopterin aldolase</fullName>
        <ecNumber evidence="4">4.1.2.25</ecNumber>
    </recommendedName>
    <alternativeName>
        <fullName evidence="7">7,8-dihydroneopterin aldolase</fullName>
    </alternativeName>
</protein>
<evidence type="ECO:0000256" key="7">
    <source>
        <dbReference type="ARBA" id="ARBA00032903"/>
    </source>
</evidence>
<gene>
    <name evidence="10" type="ORF">UA08_01594</name>
</gene>
<evidence type="ECO:0000259" key="9">
    <source>
        <dbReference type="SMART" id="SM00905"/>
    </source>
</evidence>
<keyword evidence="5" id="KW-0289">Folate biosynthesis</keyword>
<evidence type="ECO:0000256" key="6">
    <source>
        <dbReference type="ARBA" id="ARBA00023239"/>
    </source>
</evidence>
<dbReference type="GeneID" id="31001349"/>
<evidence type="ECO:0000256" key="2">
    <source>
        <dbReference type="ARBA" id="ARBA00005013"/>
    </source>
</evidence>
<comment type="pathway">
    <text evidence="2">Cofactor biosynthesis; tetrahydrofolate biosynthesis; 2-amino-4-hydroxy-6-hydroxymethyl-7,8-dihydropteridine diphosphate from 7,8-dihydroneopterin triphosphate: step 3/4.</text>
</comment>
<sequence length="360" mass="39017">MASNINLRPAARPALVDHVSLRNINLHLPAGPDPWHRSGKSQPCTAAVKLSYSSAAAAASADDVSLSIDYGKLYRRIETAVRDAGRSSSQNFDPNSSGQVALSNDVRILAGLIADCGLGLLDETIAGVRRMAHVQVHPESPNRRRASQASRRMSGGYPSAAVPNKLVTETASELLSSIFGECEVSLHLPNAHLRAEGGLLFRSVQTWVYADDGSSLEDAVENSRQISVVEQEFRIEGIRCHCVLGVNSHERIEKQSVIITLVLRGSGETAWASTVVNTYQEMVREIAERVENTSYQTVEALATFIARVATMDFGNETATVLVEKPSALAFVDRAGVQITRSKAFFAEQDFLRAKEGLQAT</sequence>
<comment type="caution">
    <text evidence="10">The sequence shown here is derived from an EMBL/GenBank/DDBJ whole genome shotgun (WGS) entry which is preliminary data.</text>
</comment>
<dbReference type="InterPro" id="IPR006157">
    <property type="entry name" value="FolB_dom"/>
</dbReference>
<dbReference type="RefSeq" id="XP_020123373.1">
    <property type="nucleotide sequence ID" value="XM_020261275.1"/>
</dbReference>
<evidence type="ECO:0000313" key="10">
    <source>
        <dbReference type="EMBL" id="OKL63252.1"/>
    </source>
</evidence>
<reference evidence="10 11" key="1">
    <citation type="submission" date="2015-06" db="EMBL/GenBank/DDBJ databases">
        <title>Talaromyces atroroseus IBT 11181 draft genome.</title>
        <authorList>
            <person name="Rasmussen K.B."/>
            <person name="Rasmussen S."/>
            <person name="Petersen B."/>
            <person name="Sicheritz-Ponten T."/>
            <person name="Mortensen U.H."/>
            <person name="Thrane U."/>
        </authorList>
    </citation>
    <scope>NUCLEOTIDE SEQUENCE [LARGE SCALE GENOMIC DNA]</scope>
    <source>
        <strain evidence="10 11">IBT 11181</strain>
    </source>
</reference>
<keyword evidence="11" id="KW-1185">Reference proteome</keyword>
<evidence type="ECO:0000256" key="8">
    <source>
        <dbReference type="SAM" id="MobiDB-lite"/>
    </source>
</evidence>
<dbReference type="EMBL" id="LFMY01000002">
    <property type="protein sequence ID" value="OKL63252.1"/>
    <property type="molecule type" value="Genomic_DNA"/>
</dbReference>
<dbReference type="NCBIfam" id="TIGR00526">
    <property type="entry name" value="folB_dom"/>
    <property type="match status" value="1"/>
</dbReference>
<proteinExistence type="inferred from homology"/>
<keyword evidence="6" id="KW-0456">Lyase</keyword>
<name>A0A1Q5QBD4_TALAT</name>
<dbReference type="Gene3D" id="3.30.1130.10">
    <property type="match status" value="2"/>
</dbReference>
<comment type="similarity">
    <text evidence="3">Belongs to the DHNA family.</text>
</comment>
<dbReference type="Pfam" id="PF02152">
    <property type="entry name" value="FolB"/>
    <property type="match status" value="1"/>
</dbReference>
<evidence type="ECO:0000256" key="4">
    <source>
        <dbReference type="ARBA" id="ARBA00013043"/>
    </source>
</evidence>
<evidence type="ECO:0000313" key="11">
    <source>
        <dbReference type="Proteomes" id="UP000214365"/>
    </source>
</evidence>
<feature type="region of interest" description="Disordered" evidence="8">
    <location>
        <begin position="136"/>
        <end position="157"/>
    </location>
</feature>
<dbReference type="PANTHER" id="PTHR42844">
    <property type="entry name" value="DIHYDRONEOPTERIN ALDOLASE 1-RELATED"/>
    <property type="match status" value="1"/>
</dbReference>
<dbReference type="PANTHER" id="PTHR42844:SF1">
    <property type="entry name" value="DIHYDRONEOPTERIN ALDOLASE 1-RELATED"/>
    <property type="match status" value="1"/>
</dbReference>
<dbReference type="InterPro" id="IPR043133">
    <property type="entry name" value="GTP-CH-I_C/QueF"/>
</dbReference>
<evidence type="ECO:0000256" key="5">
    <source>
        <dbReference type="ARBA" id="ARBA00022909"/>
    </source>
</evidence>
<dbReference type="SUPFAM" id="SSF55620">
    <property type="entry name" value="Tetrahydrobiopterin biosynthesis enzymes-like"/>
    <property type="match status" value="1"/>
</dbReference>
<dbReference type="SMART" id="SM00905">
    <property type="entry name" value="FolB"/>
    <property type="match status" value="1"/>
</dbReference>
<dbReference type="GO" id="GO:0004150">
    <property type="term" value="F:dihydroneopterin aldolase activity"/>
    <property type="evidence" value="ECO:0007669"/>
    <property type="project" value="UniProtKB-EC"/>
</dbReference>
<evidence type="ECO:0000256" key="1">
    <source>
        <dbReference type="ARBA" id="ARBA00001353"/>
    </source>
</evidence>
<dbReference type="Proteomes" id="UP000214365">
    <property type="component" value="Unassembled WGS sequence"/>
</dbReference>
<dbReference type="GO" id="GO:0005737">
    <property type="term" value="C:cytoplasm"/>
    <property type="evidence" value="ECO:0007669"/>
    <property type="project" value="TreeGrafter"/>
</dbReference>
<feature type="domain" description="Dihydroneopterin aldolase/epimerase" evidence="9">
    <location>
        <begin position="233"/>
        <end position="340"/>
    </location>
</feature>
<dbReference type="AlphaFoldDB" id="A0A1Q5QBD4"/>